<reference evidence="2 3" key="1">
    <citation type="submission" date="2023-10" db="EMBL/GenBank/DDBJ databases">
        <authorList>
            <person name="Wang X.X."/>
        </authorList>
    </citation>
    <scope>NUCLEOTIDE SEQUENCE [LARGE SCALE GENOMIC DNA]</scope>
    <source>
        <strain evidence="2 3">NBRC 12816</strain>
    </source>
</reference>
<protein>
    <recommendedName>
        <fullName evidence="4">5'-nucleotidase</fullName>
    </recommendedName>
</protein>
<feature type="chain" id="PRO_5046236434" description="5'-nucleotidase" evidence="1">
    <location>
        <begin position="25"/>
        <end position="67"/>
    </location>
</feature>
<evidence type="ECO:0008006" key="4">
    <source>
        <dbReference type="Google" id="ProtNLM"/>
    </source>
</evidence>
<evidence type="ECO:0000313" key="3">
    <source>
        <dbReference type="Proteomes" id="UP001278571"/>
    </source>
</evidence>
<gene>
    <name evidence="2" type="ORF">R2363_11510</name>
</gene>
<evidence type="ECO:0000256" key="1">
    <source>
        <dbReference type="SAM" id="SignalP"/>
    </source>
</evidence>
<proteinExistence type="predicted"/>
<dbReference type="EMBL" id="JAWJZF010000339">
    <property type="protein sequence ID" value="MDX2292799.1"/>
    <property type="molecule type" value="Genomic_DNA"/>
</dbReference>
<comment type="caution">
    <text evidence="2">The sequence shown here is derived from an EMBL/GenBank/DDBJ whole genome shotgun (WGS) entry which is preliminary data.</text>
</comment>
<sequence length="67" mass="6621">MFTTVRRSLAAAALVLALAGFATGETIGWDSVPVGGTVAAPADTIGWDSAPAGGTLLADSSDTIGWD</sequence>
<dbReference type="RefSeq" id="WP_319009270.1">
    <property type="nucleotide sequence ID" value="NZ_JAWJZF010000339.1"/>
</dbReference>
<keyword evidence="1" id="KW-0732">Signal</keyword>
<dbReference type="Proteomes" id="UP001278571">
    <property type="component" value="Unassembled WGS sequence"/>
</dbReference>
<accession>A0ABU4K4W9</accession>
<organism evidence="2 3">
    <name type="scientific">Streptomyces roseolus</name>
    <dbReference type="NCBI Taxonomy" id="67358"/>
    <lineage>
        <taxon>Bacteria</taxon>
        <taxon>Bacillati</taxon>
        <taxon>Actinomycetota</taxon>
        <taxon>Actinomycetes</taxon>
        <taxon>Kitasatosporales</taxon>
        <taxon>Streptomycetaceae</taxon>
        <taxon>Streptomyces</taxon>
    </lineage>
</organism>
<evidence type="ECO:0000313" key="2">
    <source>
        <dbReference type="EMBL" id="MDX2292799.1"/>
    </source>
</evidence>
<name>A0ABU4K4W9_9ACTN</name>
<keyword evidence="3" id="KW-1185">Reference proteome</keyword>
<feature type="signal peptide" evidence="1">
    <location>
        <begin position="1"/>
        <end position="24"/>
    </location>
</feature>